<dbReference type="AlphaFoldDB" id="A0A3A1NF51"/>
<dbReference type="Proteomes" id="UP000321621">
    <property type="component" value="Unassembled WGS sequence"/>
</dbReference>
<accession>A0A3A1NF51</accession>
<dbReference type="EMBL" id="QXFI01000031">
    <property type="protein sequence ID" value="RIV43459.1"/>
    <property type="molecule type" value="Genomic_DNA"/>
</dbReference>
<evidence type="ECO:0000313" key="4">
    <source>
        <dbReference type="Proteomes" id="UP000321621"/>
    </source>
</evidence>
<dbReference type="RefSeq" id="WP_119648186.1">
    <property type="nucleotide sequence ID" value="NZ_QXFI01000031.1"/>
</dbReference>
<keyword evidence="4" id="KW-1185">Reference proteome</keyword>
<organism evidence="1 3">
    <name type="scientific">Flagellimonas pelagia</name>
    <dbReference type="NCBI Taxonomy" id="2306998"/>
    <lineage>
        <taxon>Bacteria</taxon>
        <taxon>Pseudomonadati</taxon>
        <taxon>Bacteroidota</taxon>
        <taxon>Flavobacteriia</taxon>
        <taxon>Flavobacteriales</taxon>
        <taxon>Flavobacteriaceae</taxon>
        <taxon>Flagellimonas</taxon>
    </lineage>
</organism>
<dbReference type="InterPro" id="IPR027056">
    <property type="entry name" value="Gluconate_2DH_su3"/>
</dbReference>
<comment type="caution">
    <text evidence="1">The sequence shown here is derived from an EMBL/GenBank/DDBJ whole genome shotgun (WGS) entry which is preliminary data.</text>
</comment>
<evidence type="ECO:0000313" key="3">
    <source>
        <dbReference type="Proteomes" id="UP000266691"/>
    </source>
</evidence>
<dbReference type="OrthoDB" id="6385145at2"/>
<dbReference type="EMBL" id="VNWK01000031">
    <property type="protein sequence ID" value="TXJ92799.1"/>
    <property type="molecule type" value="Genomic_DNA"/>
</dbReference>
<evidence type="ECO:0000313" key="1">
    <source>
        <dbReference type="EMBL" id="RIV43459.1"/>
    </source>
</evidence>
<protein>
    <submittedName>
        <fullName evidence="1">Gluconate 2-dehydrogenase subunit 3 family protein</fullName>
    </submittedName>
</protein>
<name>A0A3A1NF51_9FLAO</name>
<evidence type="ECO:0000313" key="2">
    <source>
        <dbReference type="EMBL" id="TXJ92799.1"/>
    </source>
</evidence>
<reference evidence="2 4" key="2">
    <citation type="submission" date="2019-07" db="EMBL/GenBank/DDBJ databases">
        <title>Draft genome of two Muricauda strains isolated from deep sea.</title>
        <authorList>
            <person name="Sun C."/>
        </authorList>
    </citation>
    <scope>NUCLEOTIDE SEQUENCE [LARGE SCALE GENOMIC DNA]</scope>
    <source>
        <strain evidence="2 4">72</strain>
    </source>
</reference>
<reference evidence="1 3" key="1">
    <citation type="submission" date="2018-08" db="EMBL/GenBank/DDBJ databases">
        <title>Proposal of Muricauda 72 sp.nov. and Muricauda NH166 sp.nov., isolated from seawater.</title>
        <authorList>
            <person name="Cheng H."/>
            <person name="Wu Y.-H."/>
            <person name="Guo L.-L."/>
            <person name="Xu X.-W."/>
        </authorList>
    </citation>
    <scope>NUCLEOTIDE SEQUENCE [LARGE SCALE GENOMIC DNA]</scope>
    <source>
        <strain evidence="1 3">72</strain>
    </source>
</reference>
<dbReference type="Pfam" id="PF13618">
    <property type="entry name" value="Gluconate_2-dh3"/>
    <property type="match status" value="1"/>
</dbReference>
<proteinExistence type="predicted"/>
<gene>
    <name evidence="1" type="ORF">D2V05_13660</name>
    <name evidence="2" type="ORF">FQ017_13530</name>
</gene>
<sequence length="183" mass="20393">MERREALKLTATVLGGSIIGSQLFLSSCAAPPKKRSELIVDTDVPLLDEIGETILPDTDISPGAKAAHIGNFIQTMVNDCYDQEEAALFINGLETIEEQSIEAYGHGFVDLSKEQRLELLTKFDQEARQHKLLEKPHFFGMMKELTIWGYFTSKPGATQALRYNPVPGRYEGCIPYNGEKAWA</sequence>
<dbReference type="PROSITE" id="PS51257">
    <property type="entry name" value="PROKAR_LIPOPROTEIN"/>
    <property type="match status" value="1"/>
</dbReference>
<dbReference type="Proteomes" id="UP000266691">
    <property type="component" value="Unassembled WGS sequence"/>
</dbReference>